<dbReference type="HOGENOM" id="CLU_006937_6_1_1"/>
<evidence type="ECO:0000256" key="2">
    <source>
        <dbReference type="ARBA" id="ARBA00010139"/>
    </source>
</evidence>
<proteinExistence type="inferred from homology"/>
<dbReference type="GO" id="GO:0050660">
    <property type="term" value="F:flavin adenine dinucleotide binding"/>
    <property type="evidence" value="ECO:0007669"/>
    <property type="project" value="InterPro"/>
</dbReference>
<dbReference type="VEuPathDB" id="FungiDB:Z517_03559"/>
<evidence type="ECO:0000256" key="5">
    <source>
        <dbReference type="ARBA" id="ARBA00023002"/>
    </source>
</evidence>
<dbReference type="InterPro" id="IPR036188">
    <property type="entry name" value="FAD/NAD-bd_sf"/>
</dbReference>
<evidence type="ECO:0000256" key="4">
    <source>
        <dbReference type="ARBA" id="ARBA00022827"/>
    </source>
</evidence>
<dbReference type="EMBL" id="KN846970">
    <property type="protein sequence ID" value="KIW84309.1"/>
    <property type="molecule type" value="Genomic_DNA"/>
</dbReference>
<dbReference type="GO" id="GO:0050661">
    <property type="term" value="F:NADP binding"/>
    <property type="evidence" value="ECO:0007669"/>
    <property type="project" value="InterPro"/>
</dbReference>
<dbReference type="PANTHER" id="PTHR42877">
    <property type="entry name" value="L-ORNITHINE N(5)-MONOOXYGENASE-RELATED"/>
    <property type="match status" value="1"/>
</dbReference>
<evidence type="ECO:0000313" key="7">
    <source>
        <dbReference type="Proteomes" id="UP000053029"/>
    </source>
</evidence>
<dbReference type="InterPro" id="IPR020946">
    <property type="entry name" value="Flavin_mOase-like"/>
</dbReference>
<gene>
    <name evidence="6" type="ORF">Z517_03559</name>
</gene>
<dbReference type="PANTHER" id="PTHR42877:SF7">
    <property type="entry name" value="FLAVIN-BINDING MONOOXYGENASE-RELATED"/>
    <property type="match status" value="1"/>
</dbReference>
<name>A0A0D2HIL5_9EURO</name>
<accession>A0A0D2HIL5</accession>
<evidence type="ECO:0000256" key="3">
    <source>
        <dbReference type="ARBA" id="ARBA00022630"/>
    </source>
</evidence>
<keyword evidence="4" id="KW-0274">FAD</keyword>
<dbReference type="GO" id="GO:0004499">
    <property type="term" value="F:N,N-dimethylaniline monooxygenase activity"/>
    <property type="evidence" value="ECO:0007669"/>
    <property type="project" value="InterPro"/>
</dbReference>
<evidence type="ECO:0000313" key="6">
    <source>
        <dbReference type="EMBL" id="KIW84309.1"/>
    </source>
</evidence>
<dbReference type="OrthoDB" id="4130824at2759"/>
<dbReference type="SUPFAM" id="SSF51905">
    <property type="entry name" value="FAD/NAD(P)-binding domain"/>
    <property type="match status" value="2"/>
</dbReference>
<dbReference type="Proteomes" id="UP000053029">
    <property type="component" value="Unassembled WGS sequence"/>
</dbReference>
<dbReference type="RefSeq" id="XP_013288117.1">
    <property type="nucleotide sequence ID" value="XM_013432663.1"/>
</dbReference>
<dbReference type="InterPro" id="IPR051209">
    <property type="entry name" value="FAD-bind_Monooxygenase_sf"/>
</dbReference>
<dbReference type="AlphaFoldDB" id="A0A0D2HIL5"/>
<reference evidence="6 7" key="1">
    <citation type="submission" date="2015-01" db="EMBL/GenBank/DDBJ databases">
        <title>The Genome Sequence of Fonsecaea pedrosoi CBS 271.37.</title>
        <authorList>
            <consortium name="The Broad Institute Genomics Platform"/>
            <person name="Cuomo C."/>
            <person name="de Hoog S."/>
            <person name="Gorbushina A."/>
            <person name="Stielow B."/>
            <person name="Teixiera M."/>
            <person name="Abouelleil A."/>
            <person name="Chapman S.B."/>
            <person name="Priest M."/>
            <person name="Young S.K."/>
            <person name="Wortman J."/>
            <person name="Nusbaum C."/>
            <person name="Birren B."/>
        </authorList>
    </citation>
    <scope>NUCLEOTIDE SEQUENCE [LARGE SCALE GENOMIC DNA]</scope>
    <source>
        <strain evidence="6 7">CBS 271.37</strain>
    </source>
</reference>
<dbReference type="Gene3D" id="3.50.50.60">
    <property type="entry name" value="FAD/NAD(P)-binding domain"/>
    <property type="match status" value="2"/>
</dbReference>
<keyword evidence="7" id="KW-1185">Reference proteome</keyword>
<comment type="cofactor">
    <cofactor evidence="1">
        <name>FAD</name>
        <dbReference type="ChEBI" id="CHEBI:57692"/>
    </cofactor>
</comment>
<keyword evidence="5" id="KW-0560">Oxidoreductase</keyword>
<comment type="similarity">
    <text evidence="2">Belongs to the FAD-binding monooxygenase family.</text>
</comment>
<keyword evidence="3" id="KW-0285">Flavoprotein</keyword>
<protein>
    <recommendedName>
        <fullName evidence="8">FAD/NAD(P)-binding domain-containing protein</fullName>
    </recommendedName>
</protein>
<dbReference type="GeneID" id="25303049"/>
<evidence type="ECO:0008006" key="8">
    <source>
        <dbReference type="Google" id="ProtNLM"/>
    </source>
</evidence>
<sequence length="606" mass="69007">MNGSPTNLFDLPIDAGRPLKVVCIGAGYSGILTAIRFPQRVPDLELVIYEKNADIGGTWYENRYPGIACDVPSHVYQLSFASNPRWSRFYAGGQEIQEYLKDVAWKYDVEKYVRFKHLFQGAKWNEGEQKWFIQVKDLRTDEIKTDVADILLKGTGLLNKWDWPKIPGLHEFKGPYMHTADWDDSFDWSGKTVALIGAGSSGIQILPQIQPKSKRVLHFVRGKTWISPVGFSADEPDEIVHTEEERAMFAENPSIYHEYRRKIEAGLNHSQLVTFLGTDVQKQFWKLAHDKMKEKLRKRPWIFDSMCPDYPPGCRRLTPGPGYLEALLEDNVDFLASGIERVTETGLYDDNGHFHQVDAIIYATGFDYSWNVDSTPIIGRNGVSVQEMWTPRPEAYLSLCVPNFPNLFLYLGPNGGPGGGSFIAMLEVVVEYIIQCARKLQREHIASMEVKEQACRAFYDHVDKYFEKTIYTYKCRSWFKRNEDDGRIIGLWPGSALHASEALRHPRFEDFHYVPMPDTRENFLSWLGNGLTVAQERNENTTTYLDDVDVPPLINRGPRPITATKEKAALTDISASAANGLKREERVDDLSKNVGEMVLEVSAMPS</sequence>
<organism evidence="6 7">
    <name type="scientific">Fonsecaea pedrosoi CBS 271.37</name>
    <dbReference type="NCBI Taxonomy" id="1442368"/>
    <lineage>
        <taxon>Eukaryota</taxon>
        <taxon>Fungi</taxon>
        <taxon>Dikarya</taxon>
        <taxon>Ascomycota</taxon>
        <taxon>Pezizomycotina</taxon>
        <taxon>Eurotiomycetes</taxon>
        <taxon>Chaetothyriomycetidae</taxon>
        <taxon>Chaetothyriales</taxon>
        <taxon>Herpotrichiellaceae</taxon>
        <taxon>Fonsecaea</taxon>
    </lineage>
</organism>
<evidence type="ECO:0000256" key="1">
    <source>
        <dbReference type="ARBA" id="ARBA00001974"/>
    </source>
</evidence>
<dbReference type="Pfam" id="PF00743">
    <property type="entry name" value="FMO-like"/>
    <property type="match status" value="1"/>
</dbReference>